<organism evidence="2 3">
    <name type="scientific">Nonomuraea longicatena</name>
    <dbReference type="NCBI Taxonomy" id="83682"/>
    <lineage>
        <taxon>Bacteria</taxon>
        <taxon>Bacillati</taxon>
        <taxon>Actinomycetota</taxon>
        <taxon>Actinomycetes</taxon>
        <taxon>Streptosporangiales</taxon>
        <taxon>Streptosporangiaceae</taxon>
        <taxon>Nonomuraea</taxon>
    </lineage>
</organism>
<dbReference type="Proteomes" id="UP001501578">
    <property type="component" value="Unassembled WGS sequence"/>
</dbReference>
<name>A0ABN1NV15_9ACTN</name>
<dbReference type="EMBL" id="BAAAHQ010000004">
    <property type="protein sequence ID" value="GAA0916830.1"/>
    <property type="molecule type" value="Genomic_DNA"/>
</dbReference>
<comment type="caution">
    <text evidence="2">The sequence shown here is derived from an EMBL/GenBank/DDBJ whole genome shotgun (WGS) entry which is preliminary data.</text>
</comment>
<keyword evidence="1" id="KW-0812">Transmembrane</keyword>
<keyword evidence="3" id="KW-1185">Reference proteome</keyword>
<evidence type="ECO:0000313" key="3">
    <source>
        <dbReference type="Proteomes" id="UP001501578"/>
    </source>
</evidence>
<sequence>MDALHSAQSWLTPYATVQNLLSGEMSAISWAQWPNVLLLWGVILNAIGKARLKRQQSM</sequence>
<accession>A0ABN1NV15</accession>
<keyword evidence="1" id="KW-1133">Transmembrane helix</keyword>
<proteinExistence type="predicted"/>
<reference evidence="2 3" key="1">
    <citation type="journal article" date="2019" name="Int. J. Syst. Evol. Microbiol.">
        <title>The Global Catalogue of Microorganisms (GCM) 10K type strain sequencing project: providing services to taxonomists for standard genome sequencing and annotation.</title>
        <authorList>
            <consortium name="The Broad Institute Genomics Platform"/>
            <consortium name="The Broad Institute Genome Sequencing Center for Infectious Disease"/>
            <person name="Wu L."/>
            <person name="Ma J."/>
        </authorList>
    </citation>
    <scope>NUCLEOTIDE SEQUENCE [LARGE SCALE GENOMIC DNA]</scope>
    <source>
        <strain evidence="2 3">JCM 11136</strain>
    </source>
</reference>
<gene>
    <name evidence="2" type="ORF">GCM10009560_12340</name>
</gene>
<evidence type="ECO:0000256" key="1">
    <source>
        <dbReference type="SAM" id="Phobius"/>
    </source>
</evidence>
<keyword evidence="1" id="KW-0472">Membrane</keyword>
<evidence type="ECO:0000313" key="2">
    <source>
        <dbReference type="EMBL" id="GAA0916830.1"/>
    </source>
</evidence>
<feature type="transmembrane region" description="Helical" evidence="1">
    <location>
        <begin position="30"/>
        <end position="48"/>
    </location>
</feature>
<protein>
    <submittedName>
        <fullName evidence="2">Uncharacterized protein</fullName>
    </submittedName>
</protein>
<dbReference type="RefSeq" id="WP_343948715.1">
    <property type="nucleotide sequence ID" value="NZ_BAAAHQ010000004.1"/>
</dbReference>